<feature type="transmembrane region" description="Helical" evidence="2">
    <location>
        <begin position="462"/>
        <end position="487"/>
    </location>
</feature>
<feature type="transmembrane region" description="Helical" evidence="2">
    <location>
        <begin position="507"/>
        <end position="527"/>
    </location>
</feature>
<feature type="transmembrane region" description="Helical" evidence="2">
    <location>
        <begin position="64"/>
        <end position="87"/>
    </location>
</feature>
<evidence type="ECO:0000256" key="2">
    <source>
        <dbReference type="SAM" id="Phobius"/>
    </source>
</evidence>
<feature type="compositionally biased region" description="Polar residues" evidence="1">
    <location>
        <begin position="258"/>
        <end position="269"/>
    </location>
</feature>
<keyword evidence="2" id="KW-0472">Membrane</keyword>
<name>T1J9M8_STRMM</name>
<dbReference type="Proteomes" id="UP000014500">
    <property type="component" value="Unassembled WGS sequence"/>
</dbReference>
<dbReference type="AlphaFoldDB" id="T1J9M8"/>
<sequence>MISIPLYLMSSEVIKAKPEMMKSQHSDSDSDSDDDEEDFNNRADAKPKLDNTYPQKILRFKLKLALVTIYWSLGFLSVPLLTAAILEKSWICLILWLILIAIKIVAVSILMFVVITLHDQERRSKNYIENEKKIEYYQVDDSIIAWIVEIFYLKALKNKPKNTIHWNELSPERSQSIASFEVEETIRILPTRSVTSPKKKIVNATQPSPSQTPRKVVGTTKTSPAQTPKKVVGATKTLPAQTPKKVVGSTKTLPAQTQKKVVGTLKTSPAPTPKTVVGASQTPSLISNKMVVGTTQTPMISLLPKHSSSETTRLPSLNQTRIGCEWLCNVNFFYVIIRKKLILILIMSSSLQQHLQKENALKIAVIIAGVLDTIFSIRFFILSIPLYIIRSTYDLQKSDKSPSSDEYSDERMYEDPREEHLTNPSDRRLELKLFMVTFYWVFGLVAVPFIILALLQHESKFLVFWLIIIAFKIFAAAALVVTIVILFELHKSSEHRLPYYVDDFVNFSDLTYVLSLIVLWIIVWYYFREVLANSRRQSPHSSDPYFVPRGPAKDDSAGMIYYPREERKLREAKAAGIKSSPSQAGQLGRPQGQRPVAKVGRN</sequence>
<feature type="transmembrane region" description="Helical" evidence="2">
    <location>
        <begin position="363"/>
        <end position="389"/>
    </location>
</feature>
<reference evidence="3" key="2">
    <citation type="submission" date="2015-02" db="UniProtKB">
        <authorList>
            <consortium name="EnsemblMetazoa"/>
        </authorList>
    </citation>
    <scope>IDENTIFICATION</scope>
</reference>
<feature type="compositionally biased region" description="Basic and acidic residues" evidence="1">
    <location>
        <begin position="19"/>
        <end position="28"/>
    </location>
</feature>
<evidence type="ECO:0000313" key="3">
    <source>
        <dbReference type="EnsemblMetazoa" id="SMAR010425-PA"/>
    </source>
</evidence>
<feature type="compositionally biased region" description="Polar residues" evidence="1">
    <location>
        <begin position="203"/>
        <end position="226"/>
    </location>
</feature>
<protein>
    <submittedName>
        <fullName evidence="3">Uncharacterized protein</fullName>
    </submittedName>
</protein>
<dbReference type="HOGENOM" id="CLU_453695_0_0_1"/>
<feature type="region of interest" description="Disordered" evidence="1">
    <location>
        <begin position="19"/>
        <end position="47"/>
    </location>
</feature>
<feature type="transmembrane region" description="Helical" evidence="2">
    <location>
        <begin position="93"/>
        <end position="117"/>
    </location>
</feature>
<organism evidence="3 4">
    <name type="scientific">Strigamia maritima</name>
    <name type="common">European centipede</name>
    <name type="synonym">Geophilus maritimus</name>
    <dbReference type="NCBI Taxonomy" id="126957"/>
    <lineage>
        <taxon>Eukaryota</taxon>
        <taxon>Metazoa</taxon>
        <taxon>Ecdysozoa</taxon>
        <taxon>Arthropoda</taxon>
        <taxon>Myriapoda</taxon>
        <taxon>Chilopoda</taxon>
        <taxon>Pleurostigmophora</taxon>
        <taxon>Geophilomorpha</taxon>
        <taxon>Linotaeniidae</taxon>
        <taxon>Strigamia</taxon>
    </lineage>
</organism>
<evidence type="ECO:0000313" key="4">
    <source>
        <dbReference type="Proteomes" id="UP000014500"/>
    </source>
</evidence>
<accession>T1J9M8</accession>
<dbReference type="EMBL" id="JH431977">
    <property type="status" value="NOT_ANNOTATED_CDS"/>
    <property type="molecule type" value="Genomic_DNA"/>
</dbReference>
<evidence type="ECO:0000256" key="1">
    <source>
        <dbReference type="SAM" id="MobiDB-lite"/>
    </source>
</evidence>
<reference evidence="4" key="1">
    <citation type="submission" date="2011-05" db="EMBL/GenBank/DDBJ databases">
        <authorList>
            <person name="Richards S.R."/>
            <person name="Qu J."/>
            <person name="Jiang H."/>
            <person name="Jhangiani S.N."/>
            <person name="Agravi P."/>
            <person name="Goodspeed R."/>
            <person name="Gross S."/>
            <person name="Mandapat C."/>
            <person name="Jackson L."/>
            <person name="Mathew T."/>
            <person name="Pu L."/>
            <person name="Thornton R."/>
            <person name="Saada N."/>
            <person name="Wilczek-Boney K.B."/>
            <person name="Lee S."/>
            <person name="Kovar C."/>
            <person name="Wu Y."/>
            <person name="Scherer S.E."/>
            <person name="Worley K.C."/>
            <person name="Muzny D.M."/>
            <person name="Gibbs R."/>
        </authorList>
    </citation>
    <scope>NUCLEOTIDE SEQUENCE</scope>
    <source>
        <strain evidence="4">Brora</strain>
    </source>
</reference>
<feature type="region of interest" description="Disordered" evidence="1">
    <location>
        <begin position="199"/>
        <end position="229"/>
    </location>
</feature>
<feature type="region of interest" description="Disordered" evidence="1">
    <location>
        <begin position="573"/>
        <end position="602"/>
    </location>
</feature>
<keyword evidence="2" id="KW-1133">Transmembrane helix</keyword>
<feature type="region of interest" description="Disordered" evidence="1">
    <location>
        <begin position="258"/>
        <end position="279"/>
    </location>
</feature>
<feature type="region of interest" description="Disordered" evidence="1">
    <location>
        <begin position="536"/>
        <end position="558"/>
    </location>
</feature>
<feature type="transmembrane region" description="Helical" evidence="2">
    <location>
        <begin position="433"/>
        <end position="455"/>
    </location>
</feature>
<feature type="compositionally biased region" description="Acidic residues" evidence="1">
    <location>
        <begin position="29"/>
        <end position="38"/>
    </location>
</feature>
<dbReference type="EnsemblMetazoa" id="SMAR010425-RA">
    <property type="protein sequence ID" value="SMAR010425-PA"/>
    <property type="gene ID" value="SMAR010425"/>
</dbReference>
<keyword evidence="4" id="KW-1185">Reference proteome</keyword>
<keyword evidence="2" id="KW-0812">Transmembrane</keyword>
<proteinExistence type="predicted"/>
<feature type="region of interest" description="Disordered" evidence="1">
    <location>
        <begin position="396"/>
        <end position="421"/>
    </location>
</feature>